<protein>
    <recommendedName>
        <fullName evidence="6">LLM class flavin-dependent oxidoreductase</fullName>
    </recommendedName>
</protein>
<dbReference type="SUPFAM" id="SSF51679">
    <property type="entry name" value="Bacterial luciferase-like"/>
    <property type="match status" value="1"/>
</dbReference>
<dbReference type="CDD" id="cd12108">
    <property type="entry name" value="Hr-like"/>
    <property type="match status" value="1"/>
</dbReference>
<dbReference type="Gene3D" id="3.20.20.30">
    <property type="entry name" value="Luciferase-like domain"/>
    <property type="match status" value="1"/>
</dbReference>
<dbReference type="Pfam" id="PF01814">
    <property type="entry name" value="Hemerythrin"/>
    <property type="match status" value="1"/>
</dbReference>
<dbReference type="InterPro" id="IPR011251">
    <property type="entry name" value="Luciferase-like_dom"/>
</dbReference>
<feature type="domain" description="Hemerythrin-like" evidence="3">
    <location>
        <begin position="353"/>
        <end position="494"/>
    </location>
</feature>
<dbReference type="Gene3D" id="1.20.120.520">
    <property type="entry name" value="nmb1532 protein domain like"/>
    <property type="match status" value="1"/>
</dbReference>
<evidence type="ECO:0000259" key="3">
    <source>
        <dbReference type="Pfam" id="PF01814"/>
    </source>
</evidence>
<comment type="caution">
    <text evidence="4">The sequence shown here is derived from an EMBL/GenBank/DDBJ whole genome shotgun (WGS) entry which is preliminary data.</text>
</comment>
<accession>A0ABP4UTP6</accession>
<evidence type="ECO:0008006" key="6">
    <source>
        <dbReference type="Google" id="ProtNLM"/>
    </source>
</evidence>
<dbReference type="PANTHER" id="PTHR43244">
    <property type="match status" value="1"/>
</dbReference>
<dbReference type="Proteomes" id="UP001500280">
    <property type="component" value="Unassembled WGS sequence"/>
</dbReference>
<evidence type="ECO:0000313" key="5">
    <source>
        <dbReference type="Proteomes" id="UP001500280"/>
    </source>
</evidence>
<feature type="domain" description="Luciferase-like" evidence="2">
    <location>
        <begin position="14"/>
        <end position="227"/>
    </location>
</feature>
<keyword evidence="5" id="KW-1185">Reference proteome</keyword>
<gene>
    <name evidence="4" type="ORF">GCM10009745_69810</name>
</gene>
<proteinExistence type="predicted"/>
<dbReference type="EMBL" id="BAAANF010000023">
    <property type="protein sequence ID" value="GAA1711748.1"/>
    <property type="molecule type" value="Genomic_DNA"/>
</dbReference>
<evidence type="ECO:0000259" key="2">
    <source>
        <dbReference type="Pfam" id="PF00296"/>
    </source>
</evidence>
<dbReference type="PANTHER" id="PTHR43244:SF1">
    <property type="entry name" value="5,10-METHYLENETETRAHYDROMETHANOPTERIN REDUCTASE"/>
    <property type="match status" value="1"/>
</dbReference>
<evidence type="ECO:0000313" key="4">
    <source>
        <dbReference type="EMBL" id="GAA1711748.1"/>
    </source>
</evidence>
<dbReference type="Pfam" id="PF00296">
    <property type="entry name" value="Bac_luciferase"/>
    <property type="match status" value="1"/>
</dbReference>
<name>A0ABP4UTP6_9ACTN</name>
<dbReference type="RefSeq" id="WP_344161942.1">
    <property type="nucleotide sequence ID" value="NZ_BAAANF010000023.1"/>
</dbReference>
<organism evidence="4 5">
    <name type="scientific">Kribbella yunnanensis</name>
    <dbReference type="NCBI Taxonomy" id="190194"/>
    <lineage>
        <taxon>Bacteria</taxon>
        <taxon>Bacillati</taxon>
        <taxon>Actinomycetota</taxon>
        <taxon>Actinomycetes</taxon>
        <taxon>Propionibacteriales</taxon>
        <taxon>Kribbellaceae</taxon>
        <taxon>Kribbella</taxon>
    </lineage>
</organism>
<sequence>MDYGHELVFGTFLTPAIDDPARVIALAQLTEQVGLDLVTFQDHPYQPRLMDAWTLLSVVAAQTQRVKVATNVANLPLRHPVVLARSVATLDQITGGRVELGLGAGGFLEAVAANAGPHLTTGQSISALEEAIAIIREVWTPTGGGIRLPGKHYTVSGAKRGPQPAHDVQIWLGAYKPRMLALTGRLADGWLPGSGYAGPDQLAAMNKLIDEAAVDAGRDPASVRRLYNVSGRFSGGGGFLEGPEELWIEQLTELTLGEGMSTYILASDDPTDIRRFAEVATGVREAVEAARAGAAIPAEVVPQSSGFAVVPTPPPTVRRSAVQVLDESERPTGPALDPERAYTPYQLSSGQHLIDVHDHLRAELEQIHDLVEQVAAGSIGIGQARSAINTMAMRQNNWTLGTYCESYCRLVTTHHSIEDASLFPQLRRADPALVPVVDRLQEEHLVIHDVLEGVDKALVALVGGSGNIDGLRAAVDLLDDTLLSHLSYEERELVEPLARLGVM</sequence>
<dbReference type="CDD" id="cd01097">
    <property type="entry name" value="Tetrahydromethanopterin_reductase"/>
    <property type="match status" value="1"/>
</dbReference>
<evidence type="ECO:0000256" key="1">
    <source>
        <dbReference type="ARBA" id="ARBA00023002"/>
    </source>
</evidence>
<reference evidence="5" key="1">
    <citation type="journal article" date="2019" name="Int. J. Syst. Evol. Microbiol.">
        <title>The Global Catalogue of Microorganisms (GCM) 10K type strain sequencing project: providing services to taxonomists for standard genome sequencing and annotation.</title>
        <authorList>
            <consortium name="The Broad Institute Genomics Platform"/>
            <consortium name="The Broad Institute Genome Sequencing Center for Infectious Disease"/>
            <person name="Wu L."/>
            <person name="Ma J."/>
        </authorList>
    </citation>
    <scope>NUCLEOTIDE SEQUENCE [LARGE SCALE GENOMIC DNA]</scope>
    <source>
        <strain evidence="5">JCM 14307</strain>
    </source>
</reference>
<dbReference type="InterPro" id="IPR012312">
    <property type="entry name" value="Hemerythrin-like"/>
</dbReference>
<dbReference type="InterPro" id="IPR050564">
    <property type="entry name" value="F420-G6PD/mer"/>
</dbReference>
<keyword evidence="1" id="KW-0560">Oxidoreductase</keyword>
<dbReference type="InterPro" id="IPR036661">
    <property type="entry name" value="Luciferase-like_sf"/>
</dbReference>